<sequence length="398" mass="46234">MNNLRDVWNKRFVFYINELQKYLKYIFSGHIAIVLVFVIGAAGYAYSEWLKTAPTNFPAFLLVAFILSLVFMISPPVTLMKQADSVYFLPLETKLNDYLKLALRWTYFSSVFIAIASFIVSIPLLTKVGGVSKNEVFVLFILVLIIKSWSMLVEFNYRCASNGKYVWVDRFVRFLLMFSALYFILNANFIVALGIVIICVIYLVAWQKKKKEMSFPFDHFIEVEQSRMMRFYRFANYFTDVPHIRGKIKRRKWLNSFYKIVPNGQKNAQLYLVMRTLIRTDDYFYLWVRLTFLSVLGTVFIPFPIVAIVFSSALAFATVIQLKHALLSGHEFRMDLLFPINPDARKAAVNKLLRMIQLVQAIFVLLGVLIQGNYSLLMLLVPIAVYVISELTVRMSKK</sequence>
<dbReference type="InterPro" id="IPR010288">
    <property type="entry name" value="EcsB_ABC"/>
</dbReference>
<proteinExistence type="predicted"/>
<gene>
    <name evidence="2" type="ORF">FG384_14570</name>
</gene>
<comment type="caution">
    <text evidence="2">The sequence shown here is derived from an EMBL/GenBank/DDBJ whole genome shotgun (WGS) entry which is preliminary data.</text>
</comment>
<evidence type="ECO:0000313" key="2">
    <source>
        <dbReference type="EMBL" id="TQR19043.1"/>
    </source>
</evidence>
<feature type="transmembrane region" description="Helical" evidence="1">
    <location>
        <begin position="189"/>
        <end position="206"/>
    </location>
</feature>
<organism evidence="2 3">
    <name type="scientific">Psychrobacillus vulpis</name>
    <dbReference type="NCBI Taxonomy" id="2325572"/>
    <lineage>
        <taxon>Bacteria</taxon>
        <taxon>Bacillati</taxon>
        <taxon>Bacillota</taxon>
        <taxon>Bacilli</taxon>
        <taxon>Bacillales</taxon>
        <taxon>Bacillaceae</taxon>
        <taxon>Psychrobacillus</taxon>
    </lineage>
</organism>
<dbReference type="EMBL" id="VDGI01000017">
    <property type="protein sequence ID" value="TQR19043.1"/>
    <property type="molecule type" value="Genomic_DNA"/>
</dbReference>
<feature type="transmembrane region" description="Helical" evidence="1">
    <location>
        <begin position="136"/>
        <end position="153"/>
    </location>
</feature>
<name>A0A544TNM0_9BACI</name>
<dbReference type="PIRSF" id="PIRSF037259">
    <property type="entry name" value="EcsB_ABC"/>
    <property type="match status" value="1"/>
</dbReference>
<feature type="transmembrane region" description="Helical" evidence="1">
    <location>
        <begin position="101"/>
        <end position="124"/>
    </location>
</feature>
<reference evidence="2 3" key="1">
    <citation type="submission" date="2019-06" db="EMBL/GenBank/DDBJ databases">
        <title>Psychrobacillus vulpis sp. nov., a new species isolated from feces of a red fox that inhabits in The Tablas de Daimiel Natural Park, Albacete, Spain.</title>
        <authorList>
            <person name="Rodriguez M."/>
            <person name="Reina J.C."/>
            <person name="Bejar V."/>
            <person name="Llamas I."/>
        </authorList>
    </citation>
    <scope>NUCLEOTIDE SEQUENCE [LARGE SCALE GENOMIC DNA]</scope>
    <source>
        <strain evidence="2 3">Z8</strain>
    </source>
</reference>
<dbReference type="RefSeq" id="WP_142643339.1">
    <property type="nucleotide sequence ID" value="NZ_VDGI01000017.1"/>
</dbReference>
<keyword evidence="1" id="KW-1133">Transmembrane helix</keyword>
<dbReference type="GO" id="GO:0016020">
    <property type="term" value="C:membrane"/>
    <property type="evidence" value="ECO:0007669"/>
    <property type="project" value="InterPro"/>
</dbReference>
<dbReference type="Proteomes" id="UP000316626">
    <property type="component" value="Unassembled WGS sequence"/>
</dbReference>
<dbReference type="OrthoDB" id="2447941at2"/>
<feature type="transmembrane region" description="Helical" evidence="1">
    <location>
        <begin position="59"/>
        <end position="80"/>
    </location>
</feature>
<dbReference type="AlphaFoldDB" id="A0A544TNM0"/>
<keyword evidence="1" id="KW-0812">Transmembrane</keyword>
<dbReference type="Pfam" id="PF05975">
    <property type="entry name" value="EcsB"/>
    <property type="match status" value="1"/>
</dbReference>
<keyword evidence="1" id="KW-0472">Membrane</keyword>
<feature type="transmembrane region" description="Helical" evidence="1">
    <location>
        <begin position="25"/>
        <end position="47"/>
    </location>
</feature>
<evidence type="ECO:0000256" key="1">
    <source>
        <dbReference type="SAM" id="Phobius"/>
    </source>
</evidence>
<accession>A0A544TNM0</accession>
<keyword evidence="3" id="KW-1185">Reference proteome</keyword>
<evidence type="ECO:0000313" key="3">
    <source>
        <dbReference type="Proteomes" id="UP000316626"/>
    </source>
</evidence>
<protein>
    <submittedName>
        <fullName evidence="2">ABC transporter permease</fullName>
    </submittedName>
</protein>